<dbReference type="PANTHER" id="PTHR46499:SF1">
    <property type="entry name" value="QUEUINE TRNA-RIBOSYLTRANSFERASE"/>
    <property type="match status" value="1"/>
</dbReference>
<evidence type="ECO:0000313" key="8">
    <source>
        <dbReference type="Proteomes" id="UP001596052"/>
    </source>
</evidence>
<dbReference type="Gene3D" id="3.20.20.105">
    <property type="entry name" value="Queuine tRNA-ribosyltransferase-like"/>
    <property type="match status" value="1"/>
</dbReference>
<evidence type="ECO:0000256" key="2">
    <source>
        <dbReference type="ARBA" id="ARBA00022679"/>
    </source>
</evidence>
<organism evidence="7 8">
    <name type="scientific">Prosthecobacter fluviatilis</name>
    <dbReference type="NCBI Taxonomy" id="445931"/>
    <lineage>
        <taxon>Bacteria</taxon>
        <taxon>Pseudomonadati</taxon>
        <taxon>Verrucomicrobiota</taxon>
        <taxon>Verrucomicrobiia</taxon>
        <taxon>Verrucomicrobiales</taxon>
        <taxon>Verrucomicrobiaceae</taxon>
        <taxon>Prosthecobacter</taxon>
    </lineage>
</organism>
<feature type="binding site" evidence="4">
    <location>
        <position position="307"/>
    </location>
    <ligand>
        <name>Zn(2+)</name>
        <dbReference type="ChEBI" id="CHEBI:29105"/>
    </ligand>
</feature>
<comment type="caution">
    <text evidence="4">Lacks conserved residue(s) required for the propagation of feature annotation.</text>
</comment>
<keyword evidence="4" id="KW-0671">Queuosine biosynthesis</keyword>
<keyword evidence="3 4" id="KW-0819">tRNA processing</keyword>
<keyword evidence="4" id="KW-0862">Zinc</keyword>
<keyword evidence="2 4" id="KW-0808">Transferase</keyword>
<comment type="cofactor">
    <cofactor evidence="4">
        <name>Zn(2+)</name>
        <dbReference type="ChEBI" id="CHEBI:29105"/>
    </cofactor>
    <text evidence="4">Binds 1 zinc ion per subunit.</text>
</comment>
<accession>A0ABW0KSJ5</accession>
<keyword evidence="4" id="KW-0479">Metal-binding</keyword>
<comment type="caution">
    <text evidence="7">The sequence shown here is derived from an EMBL/GenBank/DDBJ whole genome shotgun (WGS) entry which is preliminary data.</text>
</comment>
<feature type="active site" description="Nucleophile" evidence="4">
    <location>
        <position position="269"/>
    </location>
</feature>
<dbReference type="InterPro" id="IPR050076">
    <property type="entry name" value="ArchSynthase1/Queuine_TRR"/>
</dbReference>
<gene>
    <name evidence="4 7" type="primary">tgt</name>
    <name evidence="7" type="ORF">ACFQDI_12610</name>
</gene>
<feature type="binding site" evidence="4">
    <location>
        <position position="192"/>
    </location>
    <ligand>
        <name>substrate</name>
    </ligand>
</feature>
<dbReference type="NCBIfam" id="TIGR00430">
    <property type="entry name" value="Q_tRNA_tgt"/>
    <property type="match status" value="1"/>
</dbReference>
<protein>
    <recommendedName>
        <fullName evidence="4">Queuine tRNA-ribosyltransferase</fullName>
        <ecNumber evidence="4">2.4.2.29</ecNumber>
    </recommendedName>
    <alternativeName>
        <fullName evidence="4">Guanine insertion enzyme</fullName>
    </alternativeName>
    <alternativeName>
        <fullName evidence="4">tRNA-guanine transglycosylase</fullName>
    </alternativeName>
</protein>
<dbReference type="SUPFAM" id="SSF51713">
    <property type="entry name" value="tRNA-guanine transglycosylase"/>
    <property type="match status" value="1"/>
</dbReference>
<feature type="binding site" evidence="4">
    <location>
        <position position="338"/>
    </location>
    <ligand>
        <name>Zn(2+)</name>
        <dbReference type="ChEBI" id="CHEBI:29105"/>
    </ligand>
</feature>
<feature type="binding site" evidence="4">
    <location>
        <position position="219"/>
    </location>
    <ligand>
        <name>substrate</name>
    </ligand>
</feature>
<comment type="pathway">
    <text evidence="4">tRNA modification; tRNA-queuosine biosynthesis.</text>
</comment>
<dbReference type="InterPro" id="IPR002616">
    <property type="entry name" value="tRNA_ribo_trans-like"/>
</dbReference>
<dbReference type="InterPro" id="IPR036511">
    <property type="entry name" value="TGT-like_sf"/>
</dbReference>
<dbReference type="EC" id="2.4.2.29" evidence="4"/>
<evidence type="ECO:0000256" key="1">
    <source>
        <dbReference type="ARBA" id="ARBA00022676"/>
    </source>
</evidence>
<evidence type="ECO:0000256" key="4">
    <source>
        <dbReference type="HAMAP-Rule" id="MF_00168"/>
    </source>
</evidence>
<keyword evidence="1 4" id="KW-0328">Glycosyltransferase</keyword>
<comment type="catalytic activity">
    <reaction evidence="4">
        <text>7-aminomethyl-7-carbaguanine + guanosine(34) in tRNA = 7-aminomethyl-7-carbaguanosine(34) in tRNA + guanine</text>
        <dbReference type="Rhea" id="RHEA:24104"/>
        <dbReference type="Rhea" id="RHEA-COMP:10341"/>
        <dbReference type="Rhea" id="RHEA-COMP:10342"/>
        <dbReference type="ChEBI" id="CHEBI:16235"/>
        <dbReference type="ChEBI" id="CHEBI:58703"/>
        <dbReference type="ChEBI" id="CHEBI:74269"/>
        <dbReference type="ChEBI" id="CHEBI:82833"/>
        <dbReference type="EC" id="2.4.2.29"/>
    </reaction>
</comment>
<dbReference type="HAMAP" id="MF_00168">
    <property type="entry name" value="Q_tRNA_Tgt"/>
    <property type="match status" value="1"/>
</dbReference>
<evidence type="ECO:0000313" key="7">
    <source>
        <dbReference type="EMBL" id="MFC5455702.1"/>
    </source>
</evidence>
<evidence type="ECO:0000256" key="5">
    <source>
        <dbReference type="SAM" id="MobiDB-lite"/>
    </source>
</evidence>
<comment type="similarity">
    <text evidence="4">Belongs to the queuine tRNA-ribosyltransferase family.</text>
</comment>
<feature type="region of interest" description="RNA binding" evidence="4">
    <location>
        <begin position="250"/>
        <end position="256"/>
    </location>
</feature>
<dbReference type="GO" id="GO:0016757">
    <property type="term" value="F:glycosyltransferase activity"/>
    <property type="evidence" value="ECO:0007669"/>
    <property type="project" value="UniProtKB-KW"/>
</dbReference>
<dbReference type="Pfam" id="PF01702">
    <property type="entry name" value="TGT"/>
    <property type="match status" value="1"/>
</dbReference>
<feature type="binding site" evidence="4">
    <location>
        <position position="150"/>
    </location>
    <ligand>
        <name>substrate</name>
    </ligand>
</feature>
<comment type="function">
    <text evidence="4">Catalyzes the base-exchange of a guanine (G) residue with the queuine precursor 7-aminomethyl-7-deazaguanine (PreQ1) at position 34 (anticodon wobble position) in tRNAs with GU(N) anticodons (tRNA-Asp, -Asn, -His and -Tyr). Catalysis occurs through a double-displacement mechanism. The nucleophile active site attacks the C1' of nucleotide 34 to detach the guanine base from the RNA, forming a covalent enzyme-RNA intermediate. The proton acceptor active site deprotonates the incoming PreQ1, allowing a nucleophilic attack on the C1' of the ribose to form the product. After dissociation, two additional enzymatic reactions on the tRNA convert PreQ1 to queuine (Q), resulting in the hypermodified nucleoside queuosine (7-(((4,5-cis-dihydroxy-2-cyclopenten-1-yl)amino)methyl)-7-deazaguanosine).</text>
</comment>
<evidence type="ECO:0000256" key="3">
    <source>
        <dbReference type="ARBA" id="ARBA00022694"/>
    </source>
</evidence>
<comment type="subunit">
    <text evidence="4">Homodimer. Within each dimer, one monomer is responsible for RNA recognition and catalysis, while the other monomer binds to the replacement base PreQ1.</text>
</comment>
<dbReference type="PANTHER" id="PTHR46499">
    <property type="entry name" value="QUEUINE TRNA-RIBOSYLTRANSFERASE"/>
    <property type="match status" value="1"/>
</dbReference>
<dbReference type="EMBL" id="JBHSMQ010000004">
    <property type="protein sequence ID" value="MFC5455702.1"/>
    <property type="molecule type" value="Genomic_DNA"/>
</dbReference>
<dbReference type="NCBIfam" id="TIGR00449">
    <property type="entry name" value="tgt_general"/>
    <property type="match status" value="1"/>
</dbReference>
<feature type="domain" description="tRNA-guanine(15) transglycosylase-like" evidence="6">
    <location>
        <begin position="18"/>
        <end position="367"/>
    </location>
</feature>
<feature type="region of interest" description="Disordered" evidence="5">
    <location>
        <begin position="531"/>
        <end position="551"/>
    </location>
</feature>
<dbReference type="RefSeq" id="WP_377167039.1">
    <property type="nucleotide sequence ID" value="NZ_JBHSMQ010000004.1"/>
</dbReference>
<feature type="binding site" evidence="4">
    <location>
        <position position="312"/>
    </location>
    <ligand>
        <name>Zn(2+)</name>
        <dbReference type="ChEBI" id="CHEBI:29105"/>
    </ligand>
</feature>
<reference evidence="8" key="1">
    <citation type="journal article" date="2019" name="Int. J. Syst. Evol. Microbiol.">
        <title>The Global Catalogue of Microorganisms (GCM) 10K type strain sequencing project: providing services to taxonomists for standard genome sequencing and annotation.</title>
        <authorList>
            <consortium name="The Broad Institute Genomics Platform"/>
            <consortium name="The Broad Institute Genome Sequencing Center for Infectious Disease"/>
            <person name="Wu L."/>
            <person name="Ma J."/>
        </authorList>
    </citation>
    <scope>NUCLEOTIDE SEQUENCE [LARGE SCALE GENOMIC DNA]</scope>
    <source>
        <strain evidence="8">CGMCC 4.1469</strain>
    </source>
</reference>
<sequence>MSPSRLQFQLDAQASGSRARATTFRTLHGTIQSPLFMPVGTQATVKAQTQETLHESGSQILLANTYHLLLRPGPEVFKKLGGIHKFMRWPGSVLTDSGGYQIFSLPHSREMTEKGAVFQSYVDGQRILLSPELSIQMQRAIGSDIMMVLDQCIPSTADEQAASAALQITRRWAARSLAAREDSPQSMFGIVQGALYPQLRRESAEGLMELDFDGFAIGGLAVGEEKNEREDVCELTAALLPSDRPRYLMGVGTPLDVLEAVHRGVDMFDCIIPTQVAKRGTAFTSRGIVELRRSVYKFSEDRLDPSCTCPVCATHTRAYLHHLTKTQEPLGWTLVGQHNIHFYHQLMREVRQSILEDRFLPLYKERREILPIEDVDHPVTPPKRTSTKVEHVGDYELCGDPPTIRHSATARIVCTTPQLDATTESQIIQHLRLPADSPPLVVWDTHLSAAATALGVILLYEAEAAKGPVRPLHLVSFSDDLSPLRLALHHKRHFPYLRHGAADTLIRRDVWESRYCVGLKWTLVQDNAGEGPAPDVVVESTREPLAGEGSS</sequence>
<keyword evidence="8" id="KW-1185">Reference proteome</keyword>
<name>A0ABW0KSJ5_9BACT</name>
<evidence type="ECO:0000259" key="6">
    <source>
        <dbReference type="Pfam" id="PF01702"/>
    </source>
</evidence>
<dbReference type="Proteomes" id="UP001596052">
    <property type="component" value="Unassembled WGS sequence"/>
</dbReference>
<proteinExistence type="inferred from homology"/>
<feature type="binding site" evidence="4">
    <location>
        <begin position="96"/>
        <end position="100"/>
    </location>
    <ligand>
        <name>substrate</name>
    </ligand>
</feature>
<feature type="binding site" evidence="4">
    <location>
        <position position="309"/>
    </location>
    <ligand>
        <name>Zn(2+)</name>
        <dbReference type="ChEBI" id="CHEBI:29105"/>
    </ligand>
</feature>
<feature type="active site" description="Proton acceptor" evidence="4">
    <location>
        <position position="96"/>
    </location>
</feature>
<dbReference type="InterPro" id="IPR004803">
    <property type="entry name" value="TGT"/>
</dbReference>